<dbReference type="InterPro" id="IPR008989">
    <property type="entry name" value="Myosin_S1_N"/>
</dbReference>
<keyword evidence="3" id="KW-0813">Transport</keyword>
<dbReference type="SMART" id="SM00242">
    <property type="entry name" value="MYSc"/>
    <property type="match status" value="1"/>
</dbReference>
<evidence type="ECO:0000256" key="3">
    <source>
        <dbReference type="ARBA" id="ARBA00022448"/>
    </source>
</evidence>
<proteinExistence type="inferred from homology"/>
<sequence>MGKEIWISSTSPPPPAARKANNSLNLQPVTLSELGLQKPRPESIMESQKVWVPDVEAGFILGRISDLGTDLVTVTPLDRAKKPITAAYDRVFPAEEDDTKSVDDNCALMYLNEATLLNNVRLRYQKDQIYEDDTKSVDDNCALMYLNEATLLNNVRLRYQKDQIYTYVANILIAINPYKEIPGLYSRDTIKKYQGKSLGVLSPHVFAIADKSFRDMKVRRESQSIIVSGESGAGKTESTKYILRFLCESWGKAAGPVESRILEANPVLEAFGNAKTTRNNNSSRFGKFIEIHFTSNFQVAGGFISHYLLEKSRIVTQSREERNYHAFYQLCAGAPAALRERLKLGSPDQFRYLAQGCTQYFASSATANKLSKTQMSRDQGTRGHLKDSLLDDINDFSRMDKAMQTLGISDQDRMCIYTVVAAVLHLGNITFEDNPEDTRGGGKVSPSSAESLATAAKLLGVEGEELQQALLARVMQTTKGGYKGTAKGLGIIDLLNEEAKLPKPSPTHFTATVHEKYQKHFRLALPRRSRLKHHRELRDEEGFIIRHFAGAVCYQTVVLSYPKPSPCSVIATGRERNSAPFGDLVFDLAAPSSVPCAVSVILLTCFVVLSQAQFIEKNNDALHGSLEALVSESQTAFLKTLFSLSAGTTNGTSGKQQGKLTYISVASKFKVQLEELMTKLSSTGTSFIRCIKPNFKMVGRLFEGGAILSQLQCAGMGSVLELMQQGFPSRAPFADLYNMYKKYLPPELARLDPRMFCRALFHALGLSDQDYKFGLTKVFFRAGKFAEFDQILKSDPENLATLVKKVKKWLIANRWRKAQWCTLSVIKLKNKIKWRAEQIVRIQSGIRMFLAKKRHRHRIVGIRKTQALKAQSRISAAEIEKDLATLVSSVERELGGLEKKLKEQKNREEEQRLKAIQAQMEKEKKEKEEAERQAKEDEINRKKKADMEARARAEEEAAKRREAADKAAAEKLQAELDKEDAIRQRMQEQEFRDHELAVRLAEEMGAGNVDTSSPTPVLKRKADMEARARAEEEAAKRREAADKAAAEKLQAELDKEDAIRQRMQEQEFRDHELAVRLAEEMGAGNVDTSSPTPVLKRSEMVMSQRASAAGKKHDLSKWKYSDLRDTINTSCDIELLEACKTEFHRRLKVYHAWKAKNKRKAPGDEKDTFQRAPKAVLDNAAKNSPLVTKQRPSTGETAQRFFRIPFVRPAGSGEAEEEPIGTADRGWWYAHFDGPWIVRQMEIHPGKKPILLLAGVDDMQMCELSLEETGLTRKRGAEILGQEFEKEWIRNGGSSLTNGKVVANNITASSPTIVEDSFLESDATTSNDSKHVIKMCGSVSPPSCNAVVDGEEANNFLNVLEEHPTIVATSGIKPIKRLGLSSRHFVKLYILHSLSAWGDNIWNFAIGLFLVKLYPQDLLVTALYGLVSNGAVLFFGGPLGTALDRTERRKAAIACLVVQNVSVTLCCFTIILPFWIPSLQTESETTAYIFVVMATALFLAAWNIISVFAEYYLLNWICRSIPSLDTPKPIHEGSWFLNSCEGWGLYFQHPVLPAALGLASLFMTVLGFDNITHGYAISVGVKPWILGATTAASSVFGILGALCFPVLLMHYSLETTGFLGFSSFVLIYIPVVISVFLPGSPFDPHALWSTTGVPTNATELGSFTAVTNATQADVYIKGCESRLSIGFFLGGLVLGRFSLWLSDLSVALILQERVEEANRGSINGIQQSVQTAMDCMKFALVAFIPGVESFGYLVFSSYAFTVLGCILFSIYARNVFQTRHQRSEVSSVNQMTKEAIEHGLTLDGDPLTAKLNAAA</sequence>
<dbReference type="Gene3D" id="1.20.58.530">
    <property type="match status" value="1"/>
</dbReference>
<dbReference type="InterPro" id="IPR036259">
    <property type="entry name" value="MFS_trans_sf"/>
</dbReference>
<dbReference type="PANTHER" id="PTHR13140:SF745">
    <property type="entry name" value="UNCONVENTIONAL MYOSIN-VI"/>
    <property type="match status" value="1"/>
</dbReference>
<keyword evidence="6 12" id="KW-0067">ATP-binding</keyword>
<keyword evidence="8 12" id="KW-0518">Myosin</keyword>
<dbReference type="CDD" id="cd21958">
    <property type="entry name" value="MyUb_Myo6"/>
    <property type="match status" value="1"/>
</dbReference>
<protein>
    <recommendedName>
        <fullName evidence="13">Myosin motor domain-containing protein</fullName>
    </recommendedName>
</protein>
<dbReference type="EMBL" id="OB660071">
    <property type="protein sequence ID" value="CAD7222541.1"/>
    <property type="molecule type" value="Genomic_DNA"/>
</dbReference>
<dbReference type="Pfam" id="PF06963">
    <property type="entry name" value="FPN1"/>
    <property type="match status" value="2"/>
</dbReference>
<dbReference type="Pfam" id="PF21521">
    <property type="entry name" value="MYO6_lever"/>
    <property type="match status" value="1"/>
</dbReference>
<evidence type="ECO:0000256" key="6">
    <source>
        <dbReference type="ARBA" id="ARBA00022840"/>
    </source>
</evidence>
<dbReference type="SUPFAM" id="SSF103473">
    <property type="entry name" value="MFS general substrate transporter"/>
    <property type="match status" value="1"/>
</dbReference>
<dbReference type="Gene3D" id="2.30.30.360">
    <property type="entry name" value="Myosin S1 fragment, N-terminal"/>
    <property type="match status" value="1"/>
</dbReference>
<dbReference type="GO" id="GO:0016459">
    <property type="term" value="C:myosin complex"/>
    <property type="evidence" value="ECO:0007669"/>
    <property type="project" value="UniProtKB-KW"/>
</dbReference>
<dbReference type="CDD" id="cd21759">
    <property type="entry name" value="CBD_MYO6-like"/>
    <property type="match status" value="1"/>
</dbReference>
<keyword evidence="11 12" id="KW-0009">Actin-binding</keyword>
<dbReference type="Gene3D" id="3.30.70.1590">
    <property type="match status" value="1"/>
</dbReference>
<name>A0A7R8ZJH8_9CRUS</name>
<evidence type="ECO:0000256" key="7">
    <source>
        <dbReference type="ARBA" id="ARBA00022989"/>
    </source>
</evidence>
<comment type="similarity">
    <text evidence="12">Belongs to the TRAFAC class myosin-kinesin ATPase superfamily. Myosin family.</text>
</comment>
<dbReference type="GO" id="GO:0005524">
    <property type="term" value="F:ATP binding"/>
    <property type="evidence" value="ECO:0007669"/>
    <property type="project" value="UniProtKB-UniRule"/>
</dbReference>
<feature type="binding site" evidence="12">
    <location>
        <begin position="229"/>
        <end position="236"/>
    </location>
    <ligand>
        <name>ATP</name>
        <dbReference type="ChEBI" id="CHEBI:30616"/>
    </ligand>
</feature>
<evidence type="ECO:0000256" key="1">
    <source>
        <dbReference type="ARBA" id="ARBA00004141"/>
    </source>
</evidence>
<evidence type="ECO:0000256" key="2">
    <source>
        <dbReference type="ARBA" id="ARBA00006279"/>
    </source>
</evidence>
<keyword evidence="9" id="KW-0472">Membrane</keyword>
<dbReference type="Pfam" id="PF00063">
    <property type="entry name" value="Myosin_head"/>
    <property type="match status" value="2"/>
</dbReference>
<dbReference type="PANTHER" id="PTHR13140">
    <property type="entry name" value="MYOSIN"/>
    <property type="match status" value="1"/>
</dbReference>
<dbReference type="GO" id="GO:0007015">
    <property type="term" value="P:actin filament organization"/>
    <property type="evidence" value="ECO:0007669"/>
    <property type="project" value="TreeGrafter"/>
</dbReference>
<evidence type="ECO:0000313" key="14">
    <source>
        <dbReference type="EMBL" id="CAD7222541.1"/>
    </source>
</evidence>
<dbReference type="GO" id="GO:0030048">
    <property type="term" value="P:actin filament-based movement"/>
    <property type="evidence" value="ECO:0007669"/>
    <property type="project" value="TreeGrafter"/>
</dbReference>
<dbReference type="InterPro" id="IPR027417">
    <property type="entry name" value="P-loop_NTPase"/>
</dbReference>
<dbReference type="InterPro" id="IPR001609">
    <property type="entry name" value="Myosin_head_motor_dom-like"/>
</dbReference>
<evidence type="ECO:0000256" key="5">
    <source>
        <dbReference type="ARBA" id="ARBA00022741"/>
    </source>
</evidence>
<feature type="domain" description="Myosin motor" evidence="13">
    <location>
        <begin position="135"/>
        <end position="793"/>
    </location>
</feature>
<organism evidence="14">
    <name type="scientific">Cyprideis torosa</name>
    <dbReference type="NCBI Taxonomy" id="163714"/>
    <lineage>
        <taxon>Eukaryota</taxon>
        <taxon>Metazoa</taxon>
        <taxon>Ecdysozoa</taxon>
        <taxon>Arthropoda</taxon>
        <taxon>Crustacea</taxon>
        <taxon>Oligostraca</taxon>
        <taxon>Ostracoda</taxon>
        <taxon>Podocopa</taxon>
        <taxon>Podocopida</taxon>
        <taxon>Cytherocopina</taxon>
        <taxon>Cytheroidea</taxon>
        <taxon>Cytherideidae</taxon>
        <taxon>Cyprideis</taxon>
    </lineage>
</organism>
<keyword evidence="7" id="KW-1133">Transmembrane helix</keyword>
<reference evidence="14" key="1">
    <citation type="submission" date="2020-11" db="EMBL/GenBank/DDBJ databases">
        <authorList>
            <person name="Tran Van P."/>
        </authorList>
    </citation>
    <scope>NUCLEOTIDE SEQUENCE</scope>
</reference>
<evidence type="ECO:0000256" key="12">
    <source>
        <dbReference type="PROSITE-ProRule" id="PRU00782"/>
    </source>
</evidence>
<keyword evidence="5 12" id="KW-0547">Nucleotide-binding</keyword>
<dbReference type="PROSITE" id="PS50096">
    <property type="entry name" value="IQ"/>
    <property type="match status" value="1"/>
</dbReference>
<evidence type="ECO:0000259" key="13">
    <source>
        <dbReference type="PROSITE" id="PS51456"/>
    </source>
</evidence>
<evidence type="ECO:0000256" key="11">
    <source>
        <dbReference type="ARBA" id="ARBA00023203"/>
    </source>
</evidence>
<dbReference type="GO" id="GO:0000146">
    <property type="term" value="F:microfilament motor activity"/>
    <property type="evidence" value="ECO:0007669"/>
    <property type="project" value="TreeGrafter"/>
</dbReference>
<dbReference type="GO" id="GO:0005381">
    <property type="term" value="F:iron ion transmembrane transporter activity"/>
    <property type="evidence" value="ECO:0007669"/>
    <property type="project" value="InterPro"/>
</dbReference>
<dbReference type="PROSITE" id="PS51456">
    <property type="entry name" value="MYOSIN_MOTOR"/>
    <property type="match status" value="1"/>
</dbReference>
<dbReference type="Pfam" id="PF16521">
    <property type="entry name" value="Myosin-VI_CBD"/>
    <property type="match status" value="1"/>
</dbReference>
<keyword evidence="4" id="KW-0812">Transmembrane</keyword>
<dbReference type="PRINTS" id="PR00193">
    <property type="entry name" value="MYOSINHEAVY"/>
</dbReference>
<evidence type="ECO:0000256" key="4">
    <source>
        <dbReference type="ARBA" id="ARBA00022692"/>
    </source>
</evidence>
<dbReference type="Gene3D" id="6.10.220.10">
    <property type="match status" value="1"/>
</dbReference>
<dbReference type="FunFam" id="3.40.850.10:FF:000018">
    <property type="entry name" value="unconventional myosin-VI isoform X1"/>
    <property type="match status" value="1"/>
</dbReference>
<dbReference type="InterPro" id="IPR049016">
    <property type="entry name" value="MYO6_lever"/>
</dbReference>
<dbReference type="SUPFAM" id="SSF52540">
    <property type="entry name" value="P-loop containing nucleoside triphosphate hydrolases"/>
    <property type="match status" value="3"/>
</dbReference>
<dbReference type="InterPro" id="IPR036961">
    <property type="entry name" value="Kinesin_motor_dom_sf"/>
</dbReference>
<evidence type="ECO:0000256" key="9">
    <source>
        <dbReference type="ARBA" id="ARBA00023136"/>
    </source>
</evidence>
<dbReference type="GO" id="GO:0005886">
    <property type="term" value="C:plasma membrane"/>
    <property type="evidence" value="ECO:0007669"/>
    <property type="project" value="TreeGrafter"/>
</dbReference>
<keyword evidence="10 12" id="KW-0505">Motor protein</keyword>
<dbReference type="OrthoDB" id="6108017at2759"/>
<dbReference type="GO" id="GO:0051015">
    <property type="term" value="F:actin filament binding"/>
    <property type="evidence" value="ECO:0007669"/>
    <property type="project" value="InterPro"/>
</dbReference>
<dbReference type="Gene3D" id="3.40.850.10">
    <property type="entry name" value="Kinesin motor domain"/>
    <property type="match status" value="3"/>
</dbReference>
<comment type="subcellular location">
    <subcellularLocation>
        <location evidence="1">Membrane</location>
        <topology evidence="1">Multi-pass membrane protein</topology>
    </subcellularLocation>
</comment>
<feature type="region of interest" description="Actin-binding" evidence="12">
    <location>
        <begin position="673"/>
        <end position="695"/>
    </location>
</feature>
<evidence type="ECO:0000256" key="10">
    <source>
        <dbReference type="ARBA" id="ARBA00023175"/>
    </source>
</evidence>
<dbReference type="FunFam" id="3.30.70.1590:FF:000002">
    <property type="entry name" value="unconventional myosin-VI isoform X1"/>
    <property type="match status" value="1"/>
</dbReference>
<gene>
    <name evidence="14" type="ORF">CTOB1V02_LOCUS543</name>
</gene>
<evidence type="ECO:0000256" key="8">
    <source>
        <dbReference type="ARBA" id="ARBA00023123"/>
    </source>
</evidence>
<dbReference type="GO" id="GO:0030139">
    <property type="term" value="C:endocytic vesicle"/>
    <property type="evidence" value="ECO:0007669"/>
    <property type="project" value="TreeGrafter"/>
</dbReference>
<comment type="similarity">
    <text evidence="2">Belongs to the ferroportin (FP) (TC 2.A.100) family. SLC40A subfamily.</text>
</comment>
<dbReference type="InterPro" id="IPR032412">
    <property type="entry name" value="Myosin-VI_CBD"/>
</dbReference>
<accession>A0A7R8ZJH8</accession>
<dbReference type="InterPro" id="IPR009716">
    <property type="entry name" value="Ferroportin-1"/>
</dbReference>